<evidence type="ECO:0000313" key="2">
    <source>
        <dbReference type="Proteomes" id="UP000521943"/>
    </source>
</evidence>
<dbReference type="Proteomes" id="UP000521943">
    <property type="component" value="Unassembled WGS sequence"/>
</dbReference>
<comment type="caution">
    <text evidence="1">The sequence shown here is derived from an EMBL/GenBank/DDBJ whole genome shotgun (WGS) entry which is preliminary data.</text>
</comment>
<keyword evidence="2" id="KW-1185">Reference proteome</keyword>
<evidence type="ECO:0000313" key="1">
    <source>
        <dbReference type="EMBL" id="KAF6758902.1"/>
    </source>
</evidence>
<proteinExistence type="predicted"/>
<feature type="non-terminal residue" evidence="1">
    <location>
        <position position="177"/>
    </location>
</feature>
<dbReference type="AlphaFoldDB" id="A0A8H6I6P9"/>
<name>A0A8H6I6P9_9AGAR</name>
<protein>
    <submittedName>
        <fullName evidence="1">Uncharacterized protein</fullName>
    </submittedName>
</protein>
<dbReference type="OrthoDB" id="2728078at2759"/>
<dbReference type="EMBL" id="JACGCI010000017">
    <property type="protein sequence ID" value="KAF6758902.1"/>
    <property type="molecule type" value="Genomic_DNA"/>
</dbReference>
<sequence length="177" mass="19824">MLAVAAKYNLRYAPPILTEEVRRSLPAWYHPGKRGTTNTQENGPIPQCLRDVHKIFTVGHLEAFVDEYPHPPVFPEPEQGANIAQVARGCQCEDCRDARTLGCKDPEVCYHRAVRDLNLLEDKWHPKAPQPTLDVLLESFRAATSGLALGDAEKLFNPRLDAYASLESGFRIFEPTA</sequence>
<gene>
    <name evidence="1" type="ORF">DFP72DRAFT_807213</name>
</gene>
<accession>A0A8H6I6P9</accession>
<reference evidence="1 2" key="1">
    <citation type="submission" date="2020-07" db="EMBL/GenBank/DDBJ databases">
        <title>Comparative genomics of pyrophilous fungi reveals a link between fire events and developmental genes.</title>
        <authorList>
            <consortium name="DOE Joint Genome Institute"/>
            <person name="Steindorff A.S."/>
            <person name="Carver A."/>
            <person name="Calhoun S."/>
            <person name="Stillman K."/>
            <person name="Liu H."/>
            <person name="Lipzen A."/>
            <person name="Pangilinan J."/>
            <person name="Labutti K."/>
            <person name="Bruns T.D."/>
            <person name="Grigoriev I.V."/>
        </authorList>
    </citation>
    <scope>NUCLEOTIDE SEQUENCE [LARGE SCALE GENOMIC DNA]</scope>
    <source>
        <strain evidence="1 2">CBS 144469</strain>
    </source>
</reference>
<organism evidence="1 2">
    <name type="scientific">Ephemerocybe angulata</name>
    <dbReference type="NCBI Taxonomy" id="980116"/>
    <lineage>
        <taxon>Eukaryota</taxon>
        <taxon>Fungi</taxon>
        <taxon>Dikarya</taxon>
        <taxon>Basidiomycota</taxon>
        <taxon>Agaricomycotina</taxon>
        <taxon>Agaricomycetes</taxon>
        <taxon>Agaricomycetidae</taxon>
        <taxon>Agaricales</taxon>
        <taxon>Agaricineae</taxon>
        <taxon>Psathyrellaceae</taxon>
        <taxon>Ephemerocybe</taxon>
    </lineage>
</organism>